<evidence type="ECO:0000313" key="2">
    <source>
        <dbReference type="EMBL" id="RCX26560.1"/>
    </source>
</evidence>
<dbReference type="PANTHER" id="PTHR42774">
    <property type="entry name" value="PHOSPHOTRANSFERASE SYSTEM TRANSPORT PROTEIN"/>
    <property type="match status" value="1"/>
</dbReference>
<dbReference type="GO" id="GO:0016301">
    <property type="term" value="F:kinase activity"/>
    <property type="evidence" value="ECO:0007669"/>
    <property type="project" value="UniProtKB-KW"/>
</dbReference>
<dbReference type="InterPro" id="IPR029056">
    <property type="entry name" value="Ribokinase-like"/>
</dbReference>
<accession>A0A369BXX7</accession>
<protein>
    <submittedName>
        <fullName evidence="2">Ketohexokinase</fullName>
    </submittedName>
</protein>
<keyword evidence="3" id="KW-1185">Reference proteome</keyword>
<name>A0A369BXX7_9GAMM</name>
<gene>
    <name evidence="2" type="ORF">DFQ59_10989</name>
</gene>
<reference evidence="2 3" key="1">
    <citation type="submission" date="2018-07" db="EMBL/GenBank/DDBJ databases">
        <title>Genomic Encyclopedia of Type Strains, Phase IV (KMG-IV): sequencing the most valuable type-strain genomes for metagenomic binning, comparative biology and taxonomic classification.</title>
        <authorList>
            <person name="Goeker M."/>
        </authorList>
    </citation>
    <scope>NUCLEOTIDE SEQUENCE [LARGE SCALE GENOMIC DNA]</scope>
    <source>
        <strain evidence="2 3">DSM 26407</strain>
    </source>
</reference>
<evidence type="ECO:0000313" key="3">
    <source>
        <dbReference type="Proteomes" id="UP000252707"/>
    </source>
</evidence>
<dbReference type="InterPro" id="IPR052562">
    <property type="entry name" value="Ketohexokinase-related"/>
</dbReference>
<comment type="caution">
    <text evidence="2">The sequence shown here is derived from an EMBL/GenBank/DDBJ whole genome shotgun (WGS) entry which is preliminary data.</text>
</comment>
<dbReference type="SUPFAM" id="SSF53613">
    <property type="entry name" value="Ribokinase-like"/>
    <property type="match status" value="1"/>
</dbReference>
<evidence type="ECO:0000259" key="1">
    <source>
        <dbReference type="Pfam" id="PF00294"/>
    </source>
</evidence>
<dbReference type="Gene3D" id="3.40.1190.20">
    <property type="match status" value="1"/>
</dbReference>
<proteinExistence type="predicted"/>
<dbReference type="PANTHER" id="PTHR42774:SF3">
    <property type="entry name" value="KETOHEXOKINASE"/>
    <property type="match status" value="1"/>
</dbReference>
<sequence>MATVLGIGIATLDIINEVDGYPAEDAEVRALAQRRARGGNATNTLVVLAQHGHRCHWGGVLSDEADAAGIRGDLERHGVVTTPCRVVAGGRVPTSYVTLNRRNGSRTIIHYRDLPEFGFLDFAVVDLAPFDWIHFEGRNLAETRRMLEHAARTAPRARRSLEVEKPHEGIDALLPLADVLLFSRRFAQARGYGSAPDLLADLQPRNPDALLVCAWGEAGAWALEPDGTLHQSPAYPPPRVVETLGAGDVFNAGIIHALLDGAPVGQAIDRAGRLAGRKCGQAGLDGLAGDAG</sequence>
<dbReference type="EMBL" id="QPJY01000009">
    <property type="protein sequence ID" value="RCX26560.1"/>
    <property type="molecule type" value="Genomic_DNA"/>
</dbReference>
<dbReference type="OrthoDB" id="9813569at2"/>
<dbReference type="AlphaFoldDB" id="A0A369BXX7"/>
<keyword evidence="2" id="KW-0418">Kinase</keyword>
<dbReference type="InterPro" id="IPR011611">
    <property type="entry name" value="PfkB_dom"/>
</dbReference>
<organism evidence="2 3">
    <name type="scientific">Thioalbus denitrificans</name>
    <dbReference type="NCBI Taxonomy" id="547122"/>
    <lineage>
        <taxon>Bacteria</taxon>
        <taxon>Pseudomonadati</taxon>
        <taxon>Pseudomonadota</taxon>
        <taxon>Gammaproteobacteria</taxon>
        <taxon>Chromatiales</taxon>
        <taxon>Ectothiorhodospiraceae</taxon>
        <taxon>Thioalbus</taxon>
    </lineage>
</organism>
<dbReference type="RefSeq" id="WP_114280639.1">
    <property type="nucleotide sequence ID" value="NZ_QPJY01000009.1"/>
</dbReference>
<keyword evidence="2" id="KW-0808">Transferase</keyword>
<feature type="domain" description="Carbohydrate kinase PfkB" evidence="1">
    <location>
        <begin position="3"/>
        <end position="283"/>
    </location>
</feature>
<dbReference type="Proteomes" id="UP000252707">
    <property type="component" value="Unassembled WGS sequence"/>
</dbReference>
<dbReference type="Pfam" id="PF00294">
    <property type="entry name" value="PfkB"/>
    <property type="match status" value="1"/>
</dbReference>